<dbReference type="RefSeq" id="WP_151971989.1">
    <property type="nucleotide sequence ID" value="NZ_AP019860.1"/>
</dbReference>
<dbReference type="EMBL" id="AP019860">
    <property type="protein sequence ID" value="BBM87955.1"/>
    <property type="molecule type" value="Genomic_DNA"/>
</dbReference>
<keyword evidence="2" id="KW-1185">Reference proteome</keyword>
<reference evidence="1 2" key="1">
    <citation type="submission" date="2019-08" db="EMBL/GenBank/DDBJ databases">
        <title>Complete genome sequence of Candidatus Uab amorphum.</title>
        <authorList>
            <person name="Shiratori T."/>
            <person name="Suzuki S."/>
            <person name="Kakizawa Y."/>
            <person name="Ishida K."/>
        </authorList>
    </citation>
    <scope>NUCLEOTIDE SEQUENCE [LARGE SCALE GENOMIC DNA]</scope>
    <source>
        <strain evidence="1 2">SRT547</strain>
    </source>
</reference>
<proteinExistence type="predicted"/>
<name>A0A5S9IWS4_UABAM</name>
<dbReference type="Proteomes" id="UP000326354">
    <property type="component" value="Chromosome"/>
</dbReference>
<dbReference type="KEGG" id="uam:UABAM_06371"/>
<protein>
    <recommendedName>
        <fullName evidence="3">DUF1570 domain-containing protein</fullName>
    </recommendedName>
</protein>
<evidence type="ECO:0000313" key="1">
    <source>
        <dbReference type="EMBL" id="BBM87955.1"/>
    </source>
</evidence>
<gene>
    <name evidence="1" type="ORF">UABAM_06371</name>
</gene>
<sequence length="270" mass="32055">MYYLDWINRISRNVIYLLLVLLLGCSGHDKKNIRLQKKPVVRIVNEAQLPQELYRDLREQILYWTPKVYTYNNANPGPVICILTNRQGVGTCYRGTIRVPAFFRPQSIVETYIHELGHHATGSKSLFFFKEGIATATLEVVLEEENRIPDTWPQYGQTNDNWVRLFIKKNEILPLDEIINWAGYMGGSRMGDYRSWQVYVVGGSFVKWYINTYGYALFRKSFHNKKFHKSHQELEKEWKSFLKEEKLVAFYPGDYLPNSRRYDYFIKRLR</sequence>
<accession>A0A5S9IWS4</accession>
<evidence type="ECO:0008006" key="3">
    <source>
        <dbReference type="Google" id="ProtNLM"/>
    </source>
</evidence>
<evidence type="ECO:0000313" key="2">
    <source>
        <dbReference type="Proteomes" id="UP000326354"/>
    </source>
</evidence>
<organism evidence="1 2">
    <name type="scientific">Uabimicrobium amorphum</name>
    <dbReference type="NCBI Taxonomy" id="2596890"/>
    <lineage>
        <taxon>Bacteria</taxon>
        <taxon>Pseudomonadati</taxon>
        <taxon>Planctomycetota</taxon>
        <taxon>Candidatus Uabimicrobiia</taxon>
        <taxon>Candidatus Uabimicrobiales</taxon>
        <taxon>Candidatus Uabimicrobiaceae</taxon>
        <taxon>Candidatus Uabimicrobium</taxon>
    </lineage>
</organism>
<dbReference type="AlphaFoldDB" id="A0A5S9IWS4"/>